<feature type="transmembrane region" description="Helical" evidence="6">
    <location>
        <begin position="361"/>
        <end position="384"/>
    </location>
</feature>
<feature type="transmembrane region" description="Helical" evidence="6">
    <location>
        <begin position="130"/>
        <end position="151"/>
    </location>
</feature>
<dbReference type="GO" id="GO:0022857">
    <property type="term" value="F:transmembrane transporter activity"/>
    <property type="evidence" value="ECO:0007669"/>
    <property type="project" value="InterPro"/>
</dbReference>
<dbReference type="AlphaFoldDB" id="A0A9Q8UTL4"/>
<dbReference type="Gene3D" id="1.20.1250.20">
    <property type="entry name" value="MFS general substrate transporter like domains"/>
    <property type="match status" value="1"/>
</dbReference>
<protein>
    <submittedName>
        <fullName evidence="7">Peptide transporter ptr2</fullName>
    </submittedName>
</protein>
<dbReference type="SUPFAM" id="SSF103473">
    <property type="entry name" value="MFS general substrate transporter"/>
    <property type="match status" value="2"/>
</dbReference>
<reference evidence="7" key="2">
    <citation type="journal article" date="2022" name="Microb. Genom.">
        <title>A chromosome-scale genome assembly of the tomato pathogen Cladosporium fulvum reveals a compartmentalized genome architecture and the presence of a dispensable chromosome.</title>
        <authorList>
            <person name="Zaccaron A.Z."/>
            <person name="Chen L.H."/>
            <person name="Samaras A."/>
            <person name="Stergiopoulos I."/>
        </authorList>
    </citation>
    <scope>NUCLEOTIDE SEQUENCE</scope>
    <source>
        <strain evidence="7">Race5_Kim</strain>
    </source>
</reference>
<dbReference type="GeneID" id="71988671"/>
<comment type="subcellular location">
    <subcellularLocation>
        <location evidence="1">Membrane</location>
        <topology evidence="1">Multi-pass membrane protein</topology>
    </subcellularLocation>
</comment>
<dbReference type="PANTHER" id="PTHR11654">
    <property type="entry name" value="OLIGOPEPTIDE TRANSPORTER-RELATED"/>
    <property type="match status" value="1"/>
</dbReference>
<evidence type="ECO:0000256" key="5">
    <source>
        <dbReference type="ARBA" id="ARBA00023136"/>
    </source>
</evidence>
<dbReference type="KEGG" id="ffu:CLAFUR5_08793"/>
<feature type="transmembrane region" description="Helical" evidence="6">
    <location>
        <begin position="446"/>
        <end position="469"/>
    </location>
</feature>
<sequence>MKLSLGDNDVAAIDAPIRSSERSPKDITENIISETRQYSEIPHVADRLTLPIVLVLVVGGLERAAYYAVSAPWQNYMQNDSESRSPPGALGLGQATATAISNAYLVLSSLTPVPFAIVADLWLGRYRTLVVGLSLVTLGCIVQLATSLVPLRLDAGLPGLLVSMILIALGTGGVRTTITPFLAEQSRERESCVVENADGTKQFIDSRLTLQLIYNVYYAVINFACLSMVPSTLLEKQSGFWASYTLATACTSLALAFLIGVSFRLVKVVPGQNILVPAAKVMNNAIRNGFVLDRAKSPYQLSQHGISPPYTDAFVDEVRNTMQTCRVLLSFAIFYLCANQMNNNLVSQAGQMQLSGIPNDMVPVFASVTCCVLAPILQALWSFLARHKIIFSAHFLIEWSFVMCAVAIALAAVTQHLIYTSPPCYDRPRTCGPDGRPNKISVWVQLPTYIIAALAETVGFVTASEYAYSHSPPNARSMIQAFSQLAAALGSLLGLATSPAARDPWLVVYYGALAGVMLAAAFVFWWFFRKVKANQGGGQHEQ</sequence>
<keyword evidence="3 6" id="KW-0812">Transmembrane</keyword>
<feature type="transmembrane region" description="Helical" evidence="6">
    <location>
        <begin position="212"/>
        <end position="229"/>
    </location>
</feature>
<evidence type="ECO:0000256" key="3">
    <source>
        <dbReference type="ARBA" id="ARBA00022692"/>
    </source>
</evidence>
<dbReference type="OrthoDB" id="8904098at2759"/>
<keyword evidence="4 6" id="KW-1133">Transmembrane helix</keyword>
<keyword evidence="8" id="KW-1185">Reference proteome</keyword>
<dbReference type="EMBL" id="CP090171">
    <property type="protein sequence ID" value="UJO21912.1"/>
    <property type="molecule type" value="Genomic_DNA"/>
</dbReference>
<feature type="transmembrane region" description="Helical" evidence="6">
    <location>
        <begin position="324"/>
        <end position="341"/>
    </location>
</feature>
<evidence type="ECO:0000313" key="8">
    <source>
        <dbReference type="Proteomes" id="UP000756132"/>
    </source>
</evidence>
<evidence type="ECO:0000256" key="2">
    <source>
        <dbReference type="ARBA" id="ARBA00005982"/>
    </source>
</evidence>
<dbReference type="Pfam" id="PF00854">
    <property type="entry name" value="PTR2"/>
    <property type="match status" value="1"/>
</dbReference>
<dbReference type="Proteomes" id="UP000756132">
    <property type="component" value="Chromosome 9"/>
</dbReference>
<feature type="transmembrane region" description="Helical" evidence="6">
    <location>
        <begin position="241"/>
        <end position="263"/>
    </location>
</feature>
<gene>
    <name evidence="7" type="ORF">CLAFUR5_08793</name>
</gene>
<feature type="transmembrane region" description="Helical" evidence="6">
    <location>
        <begin position="481"/>
        <end position="501"/>
    </location>
</feature>
<proteinExistence type="inferred from homology"/>
<dbReference type="InterPro" id="IPR036259">
    <property type="entry name" value="MFS_trans_sf"/>
</dbReference>
<evidence type="ECO:0000256" key="4">
    <source>
        <dbReference type="ARBA" id="ARBA00022989"/>
    </source>
</evidence>
<dbReference type="RefSeq" id="XP_047766278.1">
    <property type="nucleotide sequence ID" value="XM_047907941.1"/>
</dbReference>
<dbReference type="GO" id="GO:0016020">
    <property type="term" value="C:membrane"/>
    <property type="evidence" value="ECO:0007669"/>
    <property type="project" value="UniProtKB-SubCell"/>
</dbReference>
<evidence type="ECO:0000256" key="1">
    <source>
        <dbReference type="ARBA" id="ARBA00004141"/>
    </source>
</evidence>
<reference evidence="7" key="1">
    <citation type="submission" date="2021-12" db="EMBL/GenBank/DDBJ databases">
        <authorList>
            <person name="Zaccaron A."/>
            <person name="Stergiopoulos I."/>
        </authorList>
    </citation>
    <scope>NUCLEOTIDE SEQUENCE</scope>
    <source>
        <strain evidence="7">Race5_Kim</strain>
    </source>
</reference>
<organism evidence="7 8">
    <name type="scientific">Passalora fulva</name>
    <name type="common">Tomato leaf mold</name>
    <name type="synonym">Cladosporium fulvum</name>
    <dbReference type="NCBI Taxonomy" id="5499"/>
    <lineage>
        <taxon>Eukaryota</taxon>
        <taxon>Fungi</taxon>
        <taxon>Dikarya</taxon>
        <taxon>Ascomycota</taxon>
        <taxon>Pezizomycotina</taxon>
        <taxon>Dothideomycetes</taxon>
        <taxon>Dothideomycetidae</taxon>
        <taxon>Mycosphaerellales</taxon>
        <taxon>Mycosphaerellaceae</taxon>
        <taxon>Fulvia</taxon>
    </lineage>
</organism>
<feature type="transmembrane region" description="Helical" evidence="6">
    <location>
        <begin position="103"/>
        <end position="123"/>
    </location>
</feature>
<feature type="transmembrane region" description="Helical" evidence="6">
    <location>
        <begin position="396"/>
        <end position="418"/>
    </location>
</feature>
<dbReference type="InterPro" id="IPR000109">
    <property type="entry name" value="POT_fam"/>
</dbReference>
<keyword evidence="5 6" id="KW-0472">Membrane</keyword>
<feature type="transmembrane region" description="Helical" evidence="6">
    <location>
        <begin position="507"/>
        <end position="528"/>
    </location>
</feature>
<comment type="similarity">
    <text evidence="2">Belongs to the major facilitator superfamily. Proton-dependent oligopeptide transporter (POT/PTR) (TC 2.A.17) family.</text>
</comment>
<name>A0A9Q8UTL4_PASFU</name>
<accession>A0A9Q8UTL4</accession>
<evidence type="ECO:0000313" key="7">
    <source>
        <dbReference type="EMBL" id="UJO21912.1"/>
    </source>
</evidence>
<evidence type="ECO:0000256" key="6">
    <source>
        <dbReference type="SAM" id="Phobius"/>
    </source>
</evidence>
<feature type="transmembrane region" description="Helical" evidence="6">
    <location>
        <begin position="157"/>
        <end position="178"/>
    </location>
</feature>